<dbReference type="Proteomes" id="UP000828390">
    <property type="component" value="Unassembled WGS sequence"/>
</dbReference>
<accession>A0A9D4RWW1</accession>
<gene>
    <name evidence="1" type="ORF">DPMN_007964</name>
</gene>
<dbReference type="InterPro" id="IPR014756">
    <property type="entry name" value="Ig_E-set"/>
</dbReference>
<sequence length="76" mass="8903">MDNMIFPRILALAERAWHKAPFEETGASSQNDWLTFAKALGEKEFKRLELKSVQYRIPPPGARLFNSLHFPDVFYY</sequence>
<proteinExistence type="predicted"/>
<name>A0A9D4RWW1_DREPO</name>
<dbReference type="Gene3D" id="3.20.20.80">
    <property type="entry name" value="Glycosidases"/>
    <property type="match status" value="1"/>
</dbReference>
<dbReference type="AlphaFoldDB" id="A0A9D4RWW1"/>
<reference evidence="1" key="1">
    <citation type="journal article" date="2019" name="bioRxiv">
        <title>The Genome of the Zebra Mussel, Dreissena polymorpha: A Resource for Invasive Species Research.</title>
        <authorList>
            <person name="McCartney M.A."/>
            <person name="Auch B."/>
            <person name="Kono T."/>
            <person name="Mallez S."/>
            <person name="Zhang Y."/>
            <person name="Obille A."/>
            <person name="Becker A."/>
            <person name="Abrahante J.E."/>
            <person name="Garbe J."/>
            <person name="Badalamenti J.P."/>
            <person name="Herman A."/>
            <person name="Mangelson H."/>
            <person name="Liachko I."/>
            <person name="Sullivan S."/>
            <person name="Sone E.D."/>
            <person name="Koren S."/>
            <person name="Silverstein K.A.T."/>
            <person name="Beckman K.B."/>
            <person name="Gohl D.M."/>
        </authorList>
    </citation>
    <scope>NUCLEOTIDE SEQUENCE</scope>
    <source>
        <strain evidence="1">Duluth1</strain>
        <tissue evidence="1">Whole animal</tissue>
    </source>
</reference>
<keyword evidence="2" id="KW-1185">Reference proteome</keyword>
<organism evidence="1 2">
    <name type="scientific">Dreissena polymorpha</name>
    <name type="common">Zebra mussel</name>
    <name type="synonym">Mytilus polymorpha</name>
    <dbReference type="NCBI Taxonomy" id="45954"/>
    <lineage>
        <taxon>Eukaryota</taxon>
        <taxon>Metazoa</taxon>
        <taxon>Spiralia</taxon>
        <taxon>Lophotrochozoa</taxon>
        <taxon>Mollusca</taxon>
        <taxon>Bivalvia</taxon>
        <taxon>Autobranchia</taxon>
        <taxon>Heteroconchia</taxon>
        <taxon>Euheterodonta</taxon>
        <taxon>Imparidentia</taxon>
        <taxon>Neoheterodontei</taxon>
        <taxon>Myida</taxon>
        <taxon>Dreissenoidea</taxon>
        <taxon>Dreissenidae</taxon>
        <taxon>Dreissena</taxon>
    </lineage>
</organism>
<protein>
    <recommendedName>
        <fullName evidence="3">Beta-N-acetylhexosaminidase</fullName>
    </recommendedName>
</protein>
<dbReference type="EMBL" id="JAIWYP010000001">
    <property type="protein sequence ID" value="KAH3883994.1"/>
    <property type="molecule type" value="Genomic_DNA"/>
</dbReference>
<reference evidence="1" key="2">
    <citation type="submission" date="2020-11" db="EMBL/GenBank/DDBJ databases">
        <authorList>
            <person name="McCartney M.A."/>
            <person name="Auch B."/>
            <person name="Kono T."/>
            <person name="Mallez S."/>
            <person name="Becker A."/>
            <person name="Gohl D.M."/>
            <person name="Silverstein K.A.T."/>
            <person name="Koren S."/>
            <person name="Bechman K.B."/>
            <person name="Herman A."/>
            <person name="Abrahante J.E."/>
            <person name="Garbe J."/>
        </authorList>
    </citation>
    <scope>NUCLEOTIDE SEQUENCE</scope>
    <source>
        <strain evidence="1">Duluth1</strain>
        <tissue evidence="1">Whole animal</tissue>
    </source>
</reference>
<comment type="caution">
    <text evidence="1">The sequence shown here is derived from an EMBL/GenBank/DDBJ whole genome shotgun (WGS) entry which is preliminary data.</text>
</comment>
<evidence type="ECO:0000313" key="2">
    <source>
        <dbReference type="Proteomes" id="UP000828390"/>
    </source>
</evidence>
<dbReference type="SUPFAM" id="SSF81296">
    <property type="entry name" value="E set domains"/>
    <property type="match status" value="1"/>
</dbReference>
<evidence type="ECO:0008006" key="3">
    <source>
        <dbReference type="Google" id="ProtNLM"/>
    </source>
</evidence>
<evidence type="ECO:0000313" key="1">
    <source>
        <dbReference type="EMBL" id="KAH3883994.1"/>
    </source>
</evidence>